<protein>
    <submittedName>
        <fullName evidence="1">Uncharacterized protein</fullName>
    </submittedName>
</protein>
<organism evidence="1 2">
    <name type="scientific">Rotaria magnacalcarata</name>
    <dbReference type="NCBI Taxonomy" id="392030"/>
    <lineage>
        <taxon>Eukaryota</taxon>
        <taxon>Metazoa</taxon>
        <taxon>Spiralia</taxon>
        <taxon>Gnathifera</taxon>
        <taxon>Rotifera</taxon>
        <taxon>Eurotatoria</taxon>
        <taxon>Bdelloidea</taxon>
        <taxon>Philodinida</taxon>
        <taxon>Philodinidae</taxon>
        <taxon>Rotaria</taxon>
    </lineage>
</organism>
<proteinExistence type="predicted"/>
<reference evidence="1" key="1">
    <citation type="submission" date="2021-02" db="EMBL/GenBank/DDBJ databases">
        <authorList>
            <person name="Nowell W R."/>
        </authorList>
    </citation>
    <scope>NUCLEOTIDE SEQUENCE</scope>
</reference>
<gene>
    <name evidence="1" type="ORF">SMN809_LOCUS35806</name>
</gene>
<sequence>NEVAATIRNRQTEELDRLMHDQKLLKYSVNGSEDAWKEELKNVSEPGVISIPR</sequence>
<comment type="caution">
    <text evidence="1">The sequence shown here is derived from an EMBL/GenBank/DDBJ whole genome shotgun (WGS) entry which is preliminary data.</text>
</comment>
<dbReference type="AlphaFoldDB" id="A0A8S2XTU9"/>
<dbReference type="Proteomes" id="UP000676336">
    <property type="component" value="Unassembled WGS sequence"/>
</dbReference>
<name>A0A8S2XTU9_9BILA</name>
<accession>A0A8S2XTU9</accession>
<feature type="non-terminal residue" evidence="1">
    <location>
        <position position="1"/>
    </location>
</feature>
<evidence type="ECO:0000313" key="1">
    <source>
        <dbReference type="EMBL" id="CAF4520710.1"/>
    </source>
</evidence>
<dbReference type="EMBL" id="CAJOBI010086368">
    <property type="protein sequence ID" value="CAF4520710.1"/>
    <property type="molecule type" value="Genomic_DNA"/>
</dbReference>
<feature type="non-terminal residue" evidence="1">
    <location>
        <position position="53"/>
    </location>
</feature>
<evidence type="ECO:0000313" key="2">
    <source>
        <dbReference type="Proteomes" id="UP000676336"/>
    </source>
</evidence>